<name>A0A2U2BV66_9PROT</name>
<gene>
    <name evidence="2" type="ORF">DDZ18_04875</name>
</gene>
<evidence type="ECO:0000313" key="2">
    <source>
        <dbReference type="EMBL" id="PWE17913.1"/>
    </source>
</evidence>
<dbReference type="AlphaFoldDB" id="A0A2U2BV66"/>
<dbReference type="EMBL" id="QEXV01000002">
    <property type="protein sequence ID" value="PWE17913.1"/>
    <property type="molecule type" value="Genomic_DNA"/>
</dbReference>
<keyword evidence="1" id="KW-0472">Membrane</keyword>
<dbReference type="OrthoDB" id="5141003at2"/>
<keyword evidence="1" id="KW-1133">Transmembrane helix</keyword>
<evidence type="ECO:0000256" key="1">
    <source>
        <dbReference type="SAM" id="Phobius"/>
    </source>
</evidence>
<keyword evidence="3" id="KW-1185">Reference proteome</keyword>
<organism evidence="2 3">
    <name type="scientific">Marinicauda salina</name>
    <dbReference type="NCBI Taxonomy" id="2135793"/>
    <lineage>
        <taxon>Bacteria</taxon>
        <taxon>Pseudomonadati</taxon>
        <taxon>Pseudomonadota</taxon>
        <taxon>Alphaproteobacteria</taxon>
        <taxon>Maricaulales</taxon>
        <taxon>Maricaulaceae</taxon>
        <taxon>Marinicauda</taxon>
    </lineage>
</organism>
<dbReference type="RefSeq" id="WP_109252267.1">
    <property type="nucleotide sequence ID" value="NZ_QEXV01000002.1"/>
</dbReference>
<reference evidence="3" key="1">
    <citation type="submission" date="2018-05" db="EMBL/GenBank/DDBJ databases">
        <authorList>
            <person name="Liu B.-T."/>
        </authorList>
    </citation>
    <scope>NUCLEOTIDE SEQUENCE [LARGE SCALE GENOMIC DNA]</scope>
    <source>
        <strain evidence="3">WD6-1</strain>
    </source>
</reference>
<comment type="caution">
    <text evidence="2">The sequence shown here is derived from an EMBL/GenBank/DDBJ whole genome shotgun (WGS) entry which is preliminary data.</text>
</comment>
<dbReference type="Proteomes" id="UP000245168">
    <property type="component" value="Unassembled WGS sequence"/>
</dbReference>
<evidence type="ECO:0008006" key="4">
    <source>
        <dbReference type="Google" id="ProtNLM"/>
    </source>
</evidence>
<proteinExistence type="predicted"/>
<evidence type="ECO:0000313" key="3">
    <source>
        <dbReference type="Proteomes" id="UP000245168"/>
    </source>
</evidence>
<feature type="transmembrane region" description="Helical" evidence="1">
    <location>
        <begin position="6"/>
        <end position="33"/>
    </location>
</feature>
<protein>
    <recommendedName>
        <fullName evidence="4">Alpha/beta hydrolase</fullName>
    </recommendedName>
</protein>
<keyword evidence="1" id="KW-0812">Transmembrane</keyword>
<accession>A0A2U2BV66</accession>
<sequence>MFDGALGWILVAGLAAFLIASVTAPLATLAWWAGRPEDDRPWRVRPVHKRGEPPAPTRPGAPRFIVYLGGVNTLDGDSHTDRERRFLDALGETCGEAVLVRDLFPYAVTGEPLLHNPGVFRWMWRALRAAPEAARPLLLDHLVNARNFFQMLVSADRRYGPVFNTAVAEVILDALHGAGWEPGSGAAVTLIGYSGGAQMAAGAADYLDAQLDGPIDLIALGGVMASPDGLARLRRIDHIVGARDGLPRMAAAGCPGRWPSAVGSAWNEARRSGRLRRIVFDGVRHAGASGYLGEAGAPANWERTLDAVCEALRDAPGSREEKPGLNE</sequence>